<keyword evidence="3 6" id="KW-0812">Transmembrane</keyword>
<comment type="similarity">
    <text evidence="2">Belongs to the UPF0014 family.</text>
</comment>
<dbReference type="EMBL" id="JAEPES010000003">
    <property type="protein sequence ID" value="MBK4347920.1"/>
    <property type="molecule type" value="Genomic_DNA"/>
</dbReference>
<comment type="subcellular location">
    <subcellularLocation>
        <location evidence="1">Membrane</location>
        <topology evidence="1">Multi-pass membrane protein</topology>
    </subcellularLocation>
</comment>
<feature type="transmembrane region" description="Helical" evidence="6">
    <location>
        <begin position="88"/>
        <end position="110"/>
    </location>
</feature>
<gene>
    <name evidence="7" type="ORF">IV501_04865</name>
    <name evidence="8" type="ORF">IV501_09760</name>
</gene>
<organism evidence="8 9">
    <name type="scientific">Lacisediminihabitans changchengi</name>
    <dbReference type="NCBI Taxonomy" id="2787634"/>
    <lineage>
        <taxon>Bacteria</taxon>
        <taxon>Bacillati</taxon>
        <taxon>Actinomycetota</taxon>
        <taxon>Actinomycetes</taxon>
        <taxon>Micrococcales</taxon>
        <taxon>Microbacteriaceae</taxon>
        <taxon>Lacisediminihabitans</taxon>
    </lineage>
</organism>
<evidence type="ECO:0000256" key="5">
    <source>
        <dbReference type="ARBA" id="ARBA00023136"/>
    </source>
</evidence>
<accession>A0A934SM65</accession>
<dbReference type="AlphaFoldDB" id="A0A934SM65"/>
<dbReference type="Proteomes" id="UP000636458">
    <property type="component" value="Unassembled WGS sequence"/>
</dbReference>
<evidence type="ECO:0000256" key="1">
    <source>
        <dbReference type="ARBA" id="ARBA00004141"/>
    </source>
</evidence>
<dbReference type="PANTHER" id="PTHR30028">
    <property type="entry name" value="UPF0014 INNER MEMBRANE PROTEIN YBBM-RELATED"/>
    <property type="match status" value="1"/>
</dbReference>
<reference evidence="8" key="1">
    <citation type="submission" date="2021-01" db="EMBL/GenBank/DDBJ databases">
        <title>Lacisediminihabitans sp. nov. strain G11-30, isolated from Antarctic Soil.</title>
        <authorList>
            <person name="Li J."/>
        </authorList>
    </citation>
    <scope>NUCLEOTIDE SEQUENCE</scope>
    <source>
        <strain evidence="8">G11-30</strain>
    </source>
</reference>
<feature type="transmembrane region" description="Helical" evidence="6">
    <location>
        <begin position="36"/>
        <end position="53"/>
    </location>
</feature>
<comment type="caution">
    <text evidence="8">The sequence shown here is derived from an EMBL/GenBank/DDBJ whole genome shotgun (WGS) entry which is preliminary data.</text>
</comment>
<keyword evidence="5 6" id="KW-0472">Membrane</keyword>
<evidence type="ECO:0000256" key="4">
    <source>
        <dbReference type="ARBA" id="ARBA00022989"/>
    </source>
</evidence>
<feature type="transmembrane region" description="Helical" evidence="6">
    <location>
        <begin position="6"/>
        <end position="24"/>
    </location>
</feature>
<feature type="transmembrane region" description="Helical" evidence="6">
    <location>
        <begin position="213"/>
        <end position="236"/>
    </location>
</feature>
<sequence length="272" mass="28392">MSIWVTLIAVASLTAVTLVIVLALRLEHPWLQPWAVLRAALQLGVLTVILHGVITSTLWVAVFLLVMVVAATWVVFRRLRLPRRYLPVLAATVVIAAAVPTSLVFVTGAVEFSPRYVLAVGGIIVGNTMTVSTLMGRSLGGLILAQREEIEAWLSVGATSRRAALRAVRAAASTALIPSTDQTRTTGIVTLPGAFVGAVFAGASPLEAAEFQLIVLAAILAAGAITVALFTLVFGAPEVLPLEESPLGGRSLLGPAITAPSRSDLARSDAAH</sequence>
<protein>
    <submittedName>
        <fullName evidence="8">ABC transporter permease</fullName>
    </submittedName>
</protein>
<dbReference type="RefSeq" id="WP_200555238.1">
    <property type="nucleotide sequence ID" value="NZ_JAEPES010000001.1"/>
</dbReference>
<dbReference type="PANTHER" id="PTHR30028:SF0">
    <property type="entry name" value="PROTEIN ALUMINUM SENSITIVE 3"/>
    <property type="match status" value="1"/>
</dbReference>
<keyword evidence="4 6" id="KW-1133">Transmembrane helix</keyword>
<evidence type="ECO:0000256" key="6">
    <source>
        <dbReference type="SAM" id="Phobius"/>
    </source>
</evidence>
<dbReference type="EMBL" id="JAEPES010000001">
    <property type="protein sequence ID" value="MBK4346957.1"/>
    <property type="molecule type" value="Genomic_DNA"/>
</dbReference>
<feature type="transmembrane region" description="Helical" evidence="6">
    <location>
        <begin position="59"/>
        <end position="76"/>
    </location>
</feature>
<evidence type="ECO:0000256" key="2">
    <source>
        <dbReference type="ARBA" id="ARBA00005268"/>
    </source>
</evidence>
<dbReference type="InterPro" id="IPR005226">
    <property type="entry name" value="UPF0014_fam"/>
</dbReference>
<evidence type="ECO:0000313" key="7">
    <source>
        <dbReference type="EMBL" id="MBK4346957.1"/>
    </source>
</evidence>
<keyword evidence="9" id="KW-1185">Reference proteome</keyword>
<evidence type="ECO:0000256" key="3">
    <source>
        <dbReference type="ARBA" id="ARBA00022692"/>
    </source>
</evidence>
<dbReference type="Pfam" id="PF03649">
    <property type="entry name" value="UPF0014"/>
    <property type="match status" value="1"/>
</dbReference>
<evidence type="ECO:0000313" key="8">
    <source>
        <dbReference type="EMBL" id="MBK4347920.1"/>
    </source>
</evidence>
<name>A0A934SM65_9MICO</name>
<dbReference type="GO" id="GO:0005886">
    <property type="term" value="C:plasma membrane"/>
    <property type="evidence" value="ECO:0007669"/>
    <property type="project" value="TreeGrafter"/>
</dbReference>
<feature type="transmembrane region" description="Helical" evidence="6">
    <location>
        <begin position="116"/>
        <end position="136"/>
    </location>
</feature>
<proteinExistence type="inferred from homology"/>
<evidence type="ECO:0000313" key="9">
    <source>
        <dbReference type="Proteomes" id="UP000636458"/>
    </source>
</evidence>